<dbReference type="SMART" id="SM00240">
    <property type="entry name" value="FHA"/>
    <property type="match status" value="1"/>
</dbReference>
<feature type="region of interest" description="Disordered" evidence="5">
    <location>
        <begin position="1"/>
        <end position="31"/>
    </location>
</feature>
<dbReference type="SMART" id="SM00382">
    <property type="entry name" value="AAA"/>
    <property type="match status" value="1"/>
</dbReference>
<feature type="compositionally biased region" description="Low complexity" evidence="5">
    <location>
        <begin position="1225"/>
        <end position="1235"/>
    </location>
</feature>
<evidence type="ECO:0000256" key="4">
    <source>
        <dbReference type="PROSITE-ProRule" id="PRU00289"/>
    </source>
</evidence>
<dbReference type="PROSITE" id="PS50006">
    <property type="entry name" value="FHA_DOMAIN"/>
    <property type="match status" value="1"/>
</dbReference>
<dbReference type="CDD" id="cd00060">
    <property type="entry name" value="FHA"/>
    <property type="match status" value="1"/>
</dbReference>
<feature type="compositionally biased region" description="Low complexity" evidence="5">
    <location>
        <begin position="264"/>
        <end position="281"/>
    </location>
</feature>
<feature type="domain" description="FHA" evidence="6">
    <location>
        <begin position="159"/>
        <end position="209"/>
    </location>
</feature>
<sequence length="1417" mass="143107">MGSGAPRRADLYRTTRPCRVGGDTGGSPAGHVAQKGPLTAMQIRLTVLAPHAGHGAARACDVLVTAPAGTALSAVASQLAAAVTGPETSASGTTVLHAGAERLDARRCVLGEPPLVDGAVLSLQVPGPDDRAGETAAARLHVVAGPDAGGVHLLHGGTVRIGRSVDADVPLDDPDVSRAHCTVTVGADGRVTVADRGSTNGTTLDGSPVGERPVRLRPGALLRLGESALRLTGPDDGLPGGTAAVTTAPDGEGHLRLTRGAGGPVRPAGGLGAAPIGPAADDTTHGGGHAHAGGGGTADGDPYGNGRGEPYGGGRGDLHGSGHGGSYGSGHGGSYGSGRGGSYDSGHGDGHSDPYGGAQGSAHDPRSYGSDGHGDGGRDGDSRDPYGHGGTGSGGGVSTDQAAPRAGGRRGLGAWARRLAGGREEPQAPAAGPRPVPETHAGARPDAGTGTRGPGPGADTWPDPATVLLTALGPGPRLWERDPDHPESLVVRLGTTDRAELSGVPVTVGLREAGSLGLAGPGDRLAGFARSVVAQLAALHSPSDLEVVLVSADRNRPLEERRRAWGWLGWLPHVRPAHGQDCRLLLAYDREQAHARTSELTRRLDDGPLGPGWPSADRASVAEAAARYEGPRTVVVVDGDPGTAALRETVARLAGAGAAAGIHLLCLAEAPSASPVSPVAATYEAACAASLAFRECGAAALLSGDVATALRLLRTAGGRVAGHGTVGVVDAVSVAWAERFGRALAPLRPETPAAPHGRAAALPPSSRLLDELGLARATPASLMARWASAGEGTAVLGAGPRGPLAVDLTQEGPHLLIEGPAGSGRTELLRSIAASLAAGGRPDRLGLLLVDGAGGERGEGLAACTELPHVTEHLVASDPVRMREFAQALGAELKRRAELLGDTPFADRRGARAPQVAERLIGQRAPSAAESVPRGARATVRLPDTGDHPSGRTLRTGDGTIGALPSSRSTRPSSRTPYPGADDLDGRAGGRVSRTGADDLNGHPSGRTYRTGANDLTDHPSGRVPRTGAGDLGGRTSSRTLRTGDGDLTDRPSGRVPRPGSGPGRDGADAFLADTPSGRLPRRDGGGGPEDRSGGRTPRTGEGDLDGRASGRVSRAGGDDLNGRPSSRTYRTGDGDLGARTSSRSPYPGEGDLDGRASGRVPRTGADDLNGHPSSRTLRTGDGDLTDRPSGRVPRTGAGDLADRPSGRVPRGEDTGVRIPRPTPASGSGSGEAAGVRGAGALPRLVVLVDDFDALVAPALGAPGRPAAGSVVRALEAVARHGERLGVHLVVASARPDRTADTEPVHSARLRIVLDAPPVTAGPDVPAAGRGRLGHPDGRVTPFQTGRVTGRIPRTATLRPTVVPLEWERMGDPPTRRPVRELGNGPTDLALLASALDRAARSVEATPVPPLSPVAHT</sequence>
<feature type="compositionally biased region" description="Low complexity" evidence="5">
    <location>
        <begin position="965"/>
        <end position="981"/>
    </location>
</feature>
<evidence type="ECO:0000259" key="7">
    <source>
        <dbReference type="PROSITE" id="PS50901"/>
    </source>
</evidence>
<keyword evidence="3 4" id="KW-0067">ATP-binding</keyword>
<dbReference type="SUPFAM" id="SSF49879">
    <property type="entry name" value="SMAD/FHA domain"/>
    <property type="match status" value="1"/>
</dbReference>
<proteinExistence type="predicted"/>
<feature type="region of interest" description="Disordered" evidence="5">
    <location>
        <begin position="231"/>
        <end position="410"/>
    </location>
</feature>
<name>A0AAV4KNB8_9ACTN</name>
<organism evidence="8 9">
    <name type="scientific">Streptomyces cinereoruber</name>
    <dbReference type="NCBI Taxonomy" id="67260"/>
    <lineage>
        <taxon>Bacteria</taxon>
        <taxon>Bacillati</taxon>
        <taxon>Actinomycetota</taxon>
        <taxon>Actinomycetes</taxon>
        <taxon>Kitasatosporales</taxon>
        <taxon>Streptomycetaceae</taxon>
        <taxon>Streptomyces</taxon>
    </lineage>
</organism>
<dbReference type="Gene3D" id="3.40.50.300">
    <property type="entry name" value="P-loop containing nucleotide triphosphate hydrolases"/>
    <property type="match status" value="3"/>
</dbReference>
<feature type="compositionally biased region" description="Basic and acidic residues" evidence="5">
    <location>
        <begin position="1201"/>
        <end position="1216"/>
    </location>
</feature>
<feature type="binding site" evidence="4">
    <location>
        <begin position="819"/>
        <end position="826"/>
    </location>
    <ligand>
        <name>ATP</name>
        <dbReference type="ChEBI" id="CHEBI:30616"/>
    </ligand>
</feature>
<feature type="compositionally biased region" description="Basic and acidic residues" evidence="5">
    <location>
        <begin position="1042"/>
        <end position="1053"/>
    </location>
</feature>
<evidence type="ECO:0000256" key="5">
    <source>
        <dbReference type="SAM" id="MobiDB-lite"/>
    </source>
</evidence>
<evidence type="ECO:0000313" key="8">
    <source>
        <dbReference type="EMBL" id="GGR34757.1"/>
    </source>
</evidence>
<dbReference type="Gene3D" id="2.60.200.20">
    <property type="match status" value="1"/>
</dbReference>
<dbReference type="InterPro" id="IPR027417">
    <property type="entry name" value="P-loop_NTPase"/>
</dbReference>
<dbReference type="EMBL" id="BMSJ01000008">
    <property type="protein sequence ID" value="GGR34757.1"/>
    <property type="molecule type" value="Genomic_DNA"/>
</dbReference>
<feature type="compositionally biased region" description="Gly residues" evidence="5">
    <location>
        <begin position="387"/>
        <end position="397"/>
    </location>
</feature>
<protein>
    <recommendedName>
        <fullName evidence="10">FHA domain-containing protein</fullName>
    </recommendedName>
</protein>
<comment type="caution">
    <text evidence="8">The sequence shown here is derived from an EMBL/GenBank/DDBJ whole genome shotgun (WGS) entry which is preliminary data.</text>
</comment>
<dbReference type="Pfam" id="PF01580">
    <property type="entry name" value="FtsK_SpoIIIE"/>
    <property type="match status" value="1"/>
</dbReference>
<feature type="region of interest" description="Disordered" evidence="5">
    <location>
        <begin position="422"/>
        <end position="465"/>
    </location>
</feature>
<dbReference type="Proteomes" id="UP000642014">
    <property type="component" value="Unassembled WGS sequence"/>
</dbReference>
<evidence type="ECO:0000256" key="3">
    <source>
        <dbReference type="ARBA" id="ARBA00022840"/>
    </source>
</evidence>
<dbReference type="PANTHER" id="PTHR22683">
    <property type="entry name" value="SPORULATION PROTEIN RELATED"/>
    <property type="match status" value="1"/>
</dbReference>
<dbReference type="GO" id="GO:0005524">
    <property type="term" value="F:ATP binding"/>
    <property type="evidence" value="ECO:0007669"/>
    <property type="project" value="UniProtKB-UniRule"/>
</dbReference>
<evidence type="ECO:0000313" key="9">
    <source>
        <dbReference type="Proteomes" id="UP000642014"/>
    </source>
</evidence>
<dbReference type="InterPro" id="IPR003593">
    <property type="entry name" value="AAA+_ATPase"/>
</dbReference>
<feature type="region of interest" description="Disordered" evidence="5">
    <location>
        <begin position="921"/>
        <end position="1235"/>
    </location>
</feature>
<dbReference type="PANTHER" id="PTHR22683:SF1">
    <property type="entry name" value="TYPE VII SECRETION SYSTEM PROTEIN ESSC"/>
    <property type="match status" value="1"/>
</dbReference>
<reference evidence="8 9" key="1">
    <citation type="journal article" date="2014" name="Int. J. Syst. Evol. Microbiol.">
        <title>Complete genome sequence of Corynebacterium casei LMG S-19264T (=DSM 44701T), isolated from a smear-ripened cheese.</title>
        <authorList>
            <consortium name="US DOE Joint Genome Institute (JGI-PGF)"/>
            <person name="Walter F."/>
            <person name="Albersmeier A."/>
            <person name="Kalinowski J."/>
            <person name="Ruckert C."/>
        </authorList>
    </citation>
    <scope>NUCLEOTIDE SEQUENCE [LARGE SCALE GENOMIC DNA]</scope>
    <source>
        <strain evidence="8 9">JCM 4205</strain>
    </source>
</reference>
<feature type="compositionally biased region" description="Basic and acidic residues" evidence="5">
    <location>
        <begin position="1179"/>
        <end position="1190"/>
    </location>
</feature>
<dbReference type="Pfam" id="PF00498">
    <property type="entry name" value="FHA"/>
    <property type="match status" value="1"/>
</dbReference>
<evidence type="ECO:0008006" key="10">
    <source>
        <dbReference type="Google" id="ProtNLM"/>
    </source>
</evidence>
<feature type="compositionally biased region" description="Basic and acidic residues" evidence="5">
    <location>
        <begin position="372"/>
        <end position="386"/>
    </location>
</feature>
<dbReference type="InterPro" id="IPR000253">
    <property type="entry name" value="FHA_dom"/>
</dbReference>
<accession>A0AAV4KNB8</accession>
<dbReference type="SUPFAM" id="SSF52540">
    <property type="entry name" value="P-loop containing nucleoside triphosphate hydrolases"/>
    <property type="match status" value="1"/>
</dbReference>
<keyword evidence="1" id="KW-0597">Phosphoprotein</keyword>
<dbReference type="InterPro" id="IPR050206">
    <property type="entry name" value="FtsK/SpoIIIE/SftA"/>
</dbReference>
<feature type="compositionally biased region" description="Gly residues" evidence="5">
    <location>
        <begin position="285"/>
        <end position="343"/>
    </location>
</feature>
<dbReference type="PROSITE" id="PS50901">
    <property type="entry name" value="FTSK"/>
    <property type="match status" value="1"/>
</dbReference>
<feature type="domain" description="FtsK" evidence="7">
    <location>
        <begin position="801"/>
        <end position="1323"/>
    </location>
</feature>
<dbReference type="GO" id="GO:0003677">
    <property type="term" value="F:DNA binding"/>
    <property type="evidence" value="ECO:0007669"/>
    <property type="project" value="InterPro"/>
</dbReference>
<keyword evidence="2 4" id="KW-0547">Nucleotide-binding</keyword>
<gene>
    <name evidence="8" type="ORF">GCM10010497_41700</name>
</gene>
<feature type="compositionally biased region" description="Basic and acidic residues" evidence="5">
    <location>
        <begin position="1081"/>
        <end position="1109"/>
    </location>
</feature>
<evidence type="ECO:0000256" key="1">
    <source>
        <dbReference type="ARBA" id="ARBA00022553"/>
    </source>
</evidence>
<evidence type="ECO:0000259" key="6">
    <source>
        <dbReference type="PROSITE" id="PS50006"/>
    </source>
</evidence>
<dbReference type="InterPro" id="IPR002543">
    <property type="entry name" value="FtsK_dom"/>
</dbReference>
<evidence type="ECO:0000256" key="2">
    <source>
        <dbReference type="ARBA" id="ARBA00022741"/>
    </source>
</evidence>
<dbReference type="InterPro" id="IPR008984">
    <property type="entry name" value="SMAD_FHA_dom_sf"/>
</dbReference>